<accession>A0ABX8Y7E9</accession>
<evidence type="ECO:0000256" key="2">
    <source>
        <dbReference type="ARBA" id="ARBA00022801"/>
    </source>
</evidence>
<sequence length="287" mass="32293">MARKIIKQIETPVKHTAGSEVTIPHTEQWELHSSVHNRKYRIFVAKPNEAPPPSGYPVIYLLDANSVFGTMVETVRVQARAHEKTGVVPAVIVGIGYQTEAPFDSARYYDFTLPTPAEELPKSPDGRAWPELGGAELFLRFIEEDLKPEIERTFKIDKSRQTIFGHSLGGLFVLQVLFTHPHAFQTYVAGSPSIHWNKSFIFEAERQFVSFLEQESINVSLMIAAGELEKSHKSRMNENAKELSERLSAFADCGVHVEFKEFEEEGHISVLPVLISRGVRFALTSIS</sequence>
<gene>
    <name evidence="3" type="ORF">K3F53_10150</name>
</gene>
<dbReference type="PANTHER" id="PTHR40841">
    <property type="entry name" value="SIDEROPHORE TRIACETYLFUSARININE C ESTERASE"/>
    <property type="match status" value="1"/>
</dbReference>
<comment type="similarity">
    <text evidence="1">Belongs to the esterase D family.</text>
</comment>
<evidence type="ECO:0000256" key="1">
    <source>
        <dbReference type="ARBA" id="ARBA00005622"/>
    </source>
</evidence>
<protein>
    <submittedName>
        <fullName evidence="3">Alpha/beta hydrolase</fullName>
    </submittedName>
</protein>
<dbReference type="Proteomes" id="UP000826616">
    <property type="component" value="Chromosome"/>
</dbReference>
<dbReference type="GO" id="GO:0016787">
    <property type="term" value="F:hydrolase activity"/>
    <property type="evidence" value="ECO:0007669"/>
    <property type="project" value="UniProtKB-KW"/>
</dbReference>
<dbReference type="SUPFAM" id="SSF53474">
    <property type="entry name" value="alpha/beta-Hydrolases"/>
    <property type="match status" value="1"/>
</dbReference>
<dbReference type="GeneID" id="97141730"/>
<dbReference type="Gene3D" id="3.40.50.1820">
    <property type="entry name" value="alpha/beta hydrolase"/>
    <property type="match status" value="1"/>
</dbReference>
<evidence type="ECO:0000313" key="4">
    <source>
        <dbReference type="Proteomes" id="UP000826616"/>
    </source>
</evidence>
<reference evidence="3 4" key="1">
    <citation type="submission" date="2021-08" db="EMBL/GenBank/DDBJ databases">
        <title>Complete genome sequence of the strain Aneurinibacillus thermoaerophilus CCM 8960.</title>
        <authorList>
            <person name="Musilova J."/>
            <person name="Kourilova X."/>
            <person name="Pernicova I."/>
            <person name="Bezdicek M."/>
            <person name="Lengerova M."/>
            <person name="Obruca S."/>
            <person name="Sedlar K."/>
        </authorList>
    </citation>
    <scope>NUCLEOTIDE SEQUENCE [LARGE SCALE GENOMIC DNA]</scope>
    <source>
        <strain evidence="3 4">CCM 8960</strain>
    </source>
</reference>
<dbReference type="InterPro" id="IPR029058">
    <property type="entry name" value="AB_hydrolase_fold"/>
</dbReference>
<proteinExistence type="inferred from homology"/>
<dbReference type="InterPro" id="IPR000801">
    <property type="entry name" value="Esterase-like"/>
</dbReference>
<name>A0ABX8Y7E9_ANETH</name>
<dbReference type="EMBL" id="CP080764">
    <property type="protein sequence ID" value="QYY41314.1"/>
    <property type="molecule type" value="Genomic_DNA"/>
</dbReference>
<keyword evidence="2 3" id="KW-0378">Hydrolase</keyword>
<dbReference type="RefSeq" id="WP_220558931.1">
    <property type="nucleotide sequence ID" value="NZ_CP080764.1"/>
</dbReference>
<keyword evidence="4" id="KW-1185">Reference proteome</keyword>
<dbReference type="Pfam" id="PF00756">
    <property type="entry name" value="Esterase"/>
    <property type="match status" value="1"/>
</dbReference>
<dbReference type="InterPro" id="IPR052558">
    <property type="entry name" value="Siderophore_Hydrolase_D"/>
</dbReference>
<evidence type="ECO:0000313" key="3">
    <source>
        <dbReference type="EMBL" id="QYY41314.1"/>
    </source>
</evidence>
<dbReference type="PANTHER" id="PTHR40841:SF2">
    <property type="entry name" value="SIDEROPHORE-DEGRADING ESTERASE (EUROFUNG)"/>
    <property type="match status" value="1"/>
</dbReference>
<organism evidence="3 4">
    <name type="scientific">Aneurinibacillus thermoaerophilus</name>
    <dbReference type="NCBI Taxonomy" id="143495"/>
    <lineage>
        <taxon>Bacteria</taxon>
        <taxon>Bacillati</taxon>
        <taxon>Bacillota</taxon>
        <taxon>Bacilli</taxon>
        <taxon>Bacillales</taxon>
        <taxon>Paenibacillaceae</taxon>
        <taxon>Aneurinibacillus group</taxon>
        <taxon>Aneurinibacillus</taxon>
    </lineage>
</organism>